<keyword evidence="3" id="KW-0804">Transcription</keyword>
<protein>
    <submittedName>
        <fullName evidence="5">Transcriptional regulator LacI family</fullName>
    </submittedName>
</protein>
<dbReference type="PANTHER" id="PTHR30146">
    <property type="entry name" value="LACI-RELATED TRANSCRIPTIONAL REPRESSOR"/>
    <property type="match status" value="1"/>
</dbReference>
<evidence type="ECO:0000259" key="4">
    <source>
        <dbReference type="PROSITE" id="PS50932"/>
    </source>
</evidence>
<dbReference type="InterPro" id="IPR028082">
    <property type="entry name" value="Peripla_BP_I"/>
</dbReference>
<reference evidence="5 6" key="1">
    <citation type="submission" date="2016-03" db="EMBL/GenBank/DDBJ databases">
        <title>Comparative genomics of 54 Lactobacillus plantarum strains reveals genomic uncoupling from niche constraints.</title>
        <authorList>
            <person name="Martino M.E."/>
        </authorList>
    </citation>
    <scope>NUCLEOTIDE SEQUENCE [LARGE SCALE GENOMIC DNA]</scope>
    <source>
        <strain evidence="5 6">19.1</strain>
    </source>
</reference>
<dbReference type="Gene3D" id="3.40.50.2300">
    <property type="match status" value="2"/>
</dbReference>
<dbReference type="InterPro" id="IPR010982">
    <property type="entry name" value="Lambda_DNA-bd_dom_sf"/>
</dbReference>
<dbReference type="CDD" id="cd01392">
    <property type="entry name" value="HTH_LacI"/>
    <property type="match status" value="1"/>
</dbReference>
<evidence type="ECO:0000313" key="6">
    <source>
        <dbReference type="Proteomes" id="UP000076882"/>
    </source>
</evidence>
<dbReference type="InterPro" id="IPR000843">
    <property type="entry name" value="HTH_LacI"/>
</dbReference>
<dbReference type="SMART" id="SM00354">
    <property type="entry name" value="HTH_LACI"/>
    <property type="match status" value="1"/>
</dbReference>
<dbReference type="AlphaFoldDB" id="A0A165E765"/>
<keyword evidence="2" id="KW-0238">DNA-binding</keyword>
<dbReference type="PATRIC" id="fig|1590.144.peg.3123"/>
<dbReference type="EMBL" id="LUXM01000018">
    <property type="protein sequence ID" value="KZU96860.1"/>
    <property type="molecule type" value="Genomic_DNA"/>
</dbReference>
<comment type="caution">
    <text evidence="5">The sequence shown here is derived from an EMBL/GenBank/DDBJ whole genome shotgun (WGS) entry which is preliminary data.</text>
</comment>
<dbReference type="KEGG" id="lpb:SH83_15030"/>
<proteinExistence type="predicted"/>
<dbReference type="InterPro" id="IPR046335">
    <property type="entry name" value="LacI/GalR-like_sensor"/>
</dbReference>
<organism evidence="5 6">
    <name type="scientific">Lactiplantibacillus plantarum</name>
    <name type="common">Lactobacillus plantarum</name>
    <dbReference type="NCBI Taxonomy" id="1590"/>
    <lineage>
        <taxon>Bacteria</taxon>
        <taxon>Bacillati</taxon>
        <taxon>Bacillota</taxon>
        <taxon>Bacilli</taxon>
        <taxon>Lactobacillales</taxon>
        <taxon>Lactobacillaceae</taxon>
        <taxon>Lactiplantibacillus</taxon>
    </lineage>
</organism>
<name>A0A165E765_LACPN</name>
<dbReference type="Gene3D" id="1.10.260.40">
    <property type="entry name" value="lambda repressor-like DNA-binding domains"/>
    <property type="match status" value="1"/>
</dbReference>
<dbReference type="GO" id="GO:0003700">
    <property type="term" value="F:DNA-binding transcription factor activity"/>
    <property type="evidence" value="ECO:0007669"/>
    <property type="project" value="TreeGrafter"/>
</dbReference>
<dbReference type="Pfam" id="PF13377">
    <property type="entry name" value="Peripla_BP_3"/>
    <property type="match status" value="1"/>
</dbReference>
<dbReference type="RefSeq" id="WP_024002578.1">
    <property type="nucleotide sequence ID" value="NZ_CAXLKQ010000036.1"/>
</dbReference>
<evidence type="ECO:0000256" key="2">
    <source>
        <dbReference type="ARBA" id="ARBA00023125"/>
    </source>
</evidence>
<dbReference type="Proteomes" id="UP000076882">
    <property type="component" value="Unassembled WGS sequence"/>
</dbReference>
<dbReference type="PROSITE" id="PS50932">
    <property type="entry name" value="HTH_LACI_2"/>
    <property type="match status" value="1"/>
</dbReference>
<dbReference type="CDD" id="cd19975">
    <property type="entry name" value="PBP1_CcpA-like"/>
    <property type="match status" value="1"/>
</dbReference>
<dbReference type="GO" id="GO:0000976">
    <property type="term" value="F:transcription cis-regulatory region binding"/>
    <property type="evidence" value="ECO:0007669"/>
    <property type="project" value="TreeGrafter"/>
</dbReference>
<dbReference type="PANTHER" id="PTHR30146:SF109">
    <property type="entry name" value="HTH-TYPE TRANSCRIPTIONAL REGULATOR GALS"/>
    <property type="match status" value="1"/>
</dbReference>
<dbReference type="SUPFAM" id="SSF47413">
    <property type="entry name" value="lambda repressor-like DNA-binding domains"/>
    <property type="match status" value="1"/>
</dbReference>
<gene>
    <name evidence="5" type="ORF">Lp19_0836</name>
</gene>
<evidence type="ECO:0000313" key="5">
    <source>
        <dbReference type="EMBL" id="KZU96860.1"/>
    </source>
</evidence>
<evidence type="ECO:0000256" key="1">
    <source>
        <dbReference type="ARBA" id="ARBA00023015"/>
    </source>
</evidence>
<dbReference type="SUPFAM" id="SSF53822">
    <property type="entry name" value="Periplasmic binding protein-like I"/>
    <property type="match status" value="1"/>
</dbReference>
<evidence type="ECO:0000256" key="3">
    <source>
        <dbReference type="ARBA" id="ARBA00023163"/>
    </source>
</evidence>
<keyword evidence="1" id="KW-0805">Transcription regulation</keyword>
<sequence>MSVTIKDIARKVGVAPSTVSRVLSNKSKYYTSETAEMVRKAARELGYKKNQAAVELVKKSSNVIAAVVSSVRTNFAQQILDGIQEEAHKNGYNLIIVYSGSADPEEQKHALLTAIERPVMGILLLSIALTDDNLQLLQSSDVPYCFLSMGFDDDRPFISSDDEDIGYQATNLLINEGHRQIGIAGIDQYPYTGRKRLAGYKKALKEANIAINQEWIKPGDYSYTSGEQAMKAFGKNTDLTGIIAASDMTAIGILNQASSFGMEVPKDLSIVSIDGTEMCKITRPQLTSISQDFFQMGVTGVQQIHQSVKNGSNRIVSQQFIPVNPVIRKSTARLG</sequence>
<feature type="domain" description="HTH lacI-type" evidence="4">
    <location>
        <begin position="3"/>
        <end position="58"/>
    </location>
</feature>
<accession>A0A165E765</accession>
<dbReference type="Pfam" id="PF00356">
    <property type="entry name" value="LacI"/>
    <property type="match status" value="1"/>
</dbReference>